<dbReference type="Proteomes" id="UP000501690">
    <property type="component" value="Linkage Group LG11"/>
</dbReference>
<evidence type="ECO:0000313" key="3">
    <source>
        <dbReference type="Proteomes" id="UP000501690"/>
    </source>
</evidence>
<keyword evidence="3" id="KW-1185">Reference proteome</keyword>
<feature type="compositionally biased region" description="Basic and acidic residues" evidence="1">
    <location>
        <begin position="8"/>
        <end position="18"/>
    </location>
</feature>
<dbReference type="EMBL" id="CP039355">
    <property type="protein sequence ID" value="QCE13680.1"/>
    <property type="molecule type" value="Genomic_DNA"/>
</dbReference>
<name>A0A4D6NIT0_VIGUN</name>
<feature type="region of interest" description="Disordered" evidence="1">
    <location>
        <begin position="1"/>
        <end position="20"/>
    </location>
</feature>
<proteinExistence type="predicted"/>
<evidence type="ECO:0000313" key="2">
    <source>
        <dbReference type="EMBL" id="QCE13680.1"/>
    </source>
</evidence>
<accession>A0A4D6NIT0</accession>
<evidence type="ECO:0000256" key="1">
    <source>
        <dbReference type="SAM" id="MobiDB-lite"/>
    </source>
</evidence>
<dbReference type="AlphaFoldDB" id="A0A4D6NIT0"/>
<gene>
    <name evidence="2" type="ORF">DEO72_LG11g675</name>
</gene>
<protein>
    <submittedName>
        <fullName evidence="2">Uncharacterized protein</fullName>
    </submittedName>
</protein>
<reference evidence="2 3" key="1">
    <citation type="submission" date="2019-04" db="EMBL/GenBank/DDBJ databases">
        <title>An improved genome assembly and genetic linkage map for asparagus bean, Vigna unguiculata ssp. sesquipedialis.</title>
        <authorList>
            <person name="Xia Q."/>
            <person name="Zhang R."/>
            <person name="Dong Y."/>
        </authorList>
    </citation>
    <scope>NUCLEOTIDE SEQUENCE [LARGE SCALE GENOMIC DNA]</scope>
    <source>
        <tissue evidence="2">Leaf</tissue>
    </source>
</reference>
<sequence>MNGGAWSRDGRRPNRDGWHGSPRVLLFRVGEDGGEGALAWAWASTAAGTADGGLRQVRRRGREGDQCSPYLARWRKGKKRCVAGEWWSSPASLVRRNGCGIDGVW</sequence>
<organism evidence="2 3">
    <name type="scientific">Vigna unguiculata</name>
    <name type="common">Cowpea</name>
    <dbReference type="NCBI Taxonomy" id="3917"/>
    <lineage>
        <taxon>Eukaryota</taxon>
        <taxon>Viridiplantae</taxon>
        <taxon>Streptophyta</taxon>
        <taxon>Embryophyta</taxon>
        <taxon>Tracheophyta</taxon>
        <taxon>Spermatophyta</taxon>
        <taxon>Magnoliopsida</taxon>
        <taxon>eudicotyledons</taxon>
        <taxon>Gunneridae</taxon>
        <taxon>Pentapetalae</taxon>
        <taxon>rosids</taxon>
        <taxon>fabids</taxon>
        <taxon>Fabales</taxon>
        <taxon>Fabaceae</taxon>
        <taxon>Papilionoideae</taxon>
        <taxon>50 kb inversion clade</taxon>
        <taxon>NPAAA clade</taxon>
        <taxon>indigoferoid/millettioid clade</taxon>
        <taxon>Phaseoleae</taxon>
        <taxon>Vigna</taxon>
    </lineage>
</organism>